<proteinExistence type="predicted"/>
<gene>
    <name evidence="2" type="ORF">PIB30_006848</name>
</gene>
<accession>A0ABU6V4Q1</accession>
<dbReference type="EMBL" id="JASCZI010151049">
    <property type="protein sequence ID" value="MED6167877.1"/>
    <property type="molecule type" value="Genomic_DNA"/>
</dbReference>
<keyword evidence="3" id="KW-1185">Reference proteome</keyword>
<comment type="caution">
    <text evidence="2">The sequence shown here is derived from an EMBL/GenBank/DDBJ whole genome shotgun (WGS) entry which is preliminary data.</text>
</comment>
<reference evidence="2 3" key="1">
    <citation type="journal article" date="2023" name="Plants (Basel)">
        <title>Bridging the Gap: Combining Genomics and Transcriptomics Approaches to Understand Stylosanthes scabra, an Orphan Legume from the Brazilian Caatinga.</title>
        <authorList>
            <person name="Ferreira-Neto J.R.C."/>
            <person name="da Silva M.D."/>
            <person name="Binneck E."/>
            <person name="de Melo N.F."/>
            <person name="da Silva R.H."/>
            <person name="de Melo A.L.T.M."/>
            <person name="Pandolfi V."/>
            <person name="Bustamante F.O."/>
            <person name="Brasileiro-Vidal A.C."/>
            <person name="Benko-Iseppon A.M."/>
        </authorList>
    </citation>
    <scope>NUCLEOTIDE SEQUENCE [LARGE SCALE GENOMIC DNA]</scope>
    <source>
        <tissue evidence="2">Leaves</tissue>
    </source>
</reference>
<organism evidence="2 3">
    <name type="scientific">Stylosanthes scabra</name>
    <dbReference type="NCBI Taxonomy" id="79078"/>
    <lineage>
        <taxon>Eukaryota</taxon>
        <taxon>Viridiplantae</taxon>
        <taxon>Streptophyta</taxon>
        <taxon>Embryophyta</taxon>
        <taxon>Tracheophyta</taxon>
        <taxon>Spermatophyta</taxon>
        <taxon>Magnoliopsida</taxon>
        <taxon>eudicotyledons</taxon>
        <taxon>Gunneridae</taxon>
        <taxon>Pentapetalae</taxon>
        <taxon>rosids</taxon>
        <taxon>fabids</taxon>
        <taxon>Fabales</taxon>
        <taxon>Fabaceae</taxon>
        <taxon>Papilionoideae</taxon>
        <taxon>50 kb inversion clade</taxon>
        <taxon>dalbergioids sensu lato</taxon>
        <taxon>Dalbergieae</taxon>
        <taxon>Pterocarpus clade</taxon>
        <taxon>Stylosanthes</taxon>
    </lineage>
</organism>
<evidence type="ECO:0000256" key="1">
    <source>
        <dbReference type="SAM" id="MobiDB-lite"/>
    </source>
</evidence>
<protein>
    <submittedName>
        <fullName evidence="2">Uncharacterized protein</fullName>
    </submittedName>
</protein>
<evidence type="ECO:0000313" key="2">
    <source>
        <dbReference type="EMBL" id="MED6167877.1"/>
    </source>
</evidence>
<dbReference type="Proteomes" id="UP001341840">
    <property type="component" value="Unassembled WGS sequence"/>
</dbReference>
<name>A0ABU6V4Q1_9FABA</name>
<sequence>MSERVEVNKVCCVLPFDFGKQISLLQLSSKIARLSQFGGGIEGSFAASSNSQENPREQVSRGETSFGEDEGASYSVYDGHESVMIVDGISSFDSIDFASLLFDIWMRVLLPVTCT</sequence>
<feature type="region of interest" description="Disordered" evidence="1">
    <location>
        <begin position="45"/>
        <end position="73"/>
    </location>
</feature>
<evidence type="ECO:0000313" key="3">
    <source>
        <dbReference type="Proteomes" id="UP001341840"/>
    </source>
</evidence>